<name>A0ABM7Q550_9GAMM</name>
<dbReference type="SUPFAM" id="SSF53448">
    <property type="entry name" value="Nucleotide-diphospho-sugar transferases"/>
    <property type="match status" value="2"/>
</dbReference>
<organism evidence="3 4">
    <name type="scientific">Noviluteimonas caseinilytica</name>
    <dbReference type="NCBI Taxonomy" id="2675101"/>
    <lineage>
        <taxon>Bacteria</taxon>
        <taxon>Pseudomonadati</taxon>
        <taxon>Pseudomonadota</taxon>
        <taxon>Gammaproteobacteria</taxon>
        <taxon>Lysobacterales</taxon>
        <taxon>Lysobacteraceae</taxon>
        <taxon>Noviluteimonas</taxon>
    </lineage>
</organism>
<accession>A0ABM7Q550</accession>
<proteinExistence type="predicted"/>
<evidence type="ECO:0000313" key="3">
    <source>
        <dbReference type="EMBL" id="BCT92457.1"/>
    </source>
</evidence>
<evidence type="ECO:0000313" key="4">
    <source>
        <dbReference type="Proteomes" id="UP000681317"/>
    </source>
</evidence>
<keyword evidence="4" id="KW-1185">Reference proteome</keyword>
<feature type="region of interest" description="Disordered" evidence="1">
    <location>
        <begin position="511"/>
        <end position="535"/>
    </location>
</feature>
<dbReference type="Gene3D" id="3.90.550.10">
    <property type="entry name" value="Spore Coat Polysaccharide Biosynthesis Protein SpsA, Chain A"/>
    <property type="match status" value="2"/>
</dbReference>
<dbReference type="RefSeq" id="WP_213437247.1">
    <property type="nucleotide sequence ID" value="NZ_AP024545.1"/>
</dbReference>
<protein>
    <recommendedName>
        <fullName evidence="2">Glycosyltransferase 2-like domain-containing protein</fullName>
    </recommendedName>
</protein>
<dbReference type="PANTHER" id="PTHR22916">
    <property type="entry name" value="GLYCOSYLTRANSFERASE"/>
    <property type="match status" value="1"/>
</dbReference>
<dbReference type="CDD" id="cd04184">
    <property type="entry name" value="GT2_RfbC_Mx_like"/>
    <property type="match status" value="1"/>
</dbReference>
<reference evidence="3 4" key="1">
    <citation type="submission" date="2021-03" db="EMBL/GenBank/DDBJ databases">
        <title>Complete Genome Sequences of Two Lysobacter Strains Isolated from Sea Water (Lysobacter caseinilyticus) and Soil (Lysobacter helvus) in South Korea.</title>
        <authorList>
            <person name="Watanabe Y."/>
            <person name="Arakawa K."/>
        </authorList>
    </citation>
    <scope>NUCLEOTIDE SEQUENCE [LARGE SCALE GENOMIC DNA]</scope>
    <source>
        <strain evidence="3 4">KVB24</strain>
    </source>
</reference>
<dbReference type="Pfam" id="PF00535">
    <property type="entry name" value="Glycos_transf_2"/>
    <property type="match status" value="1"/>
</dbReference>
<dbReference type="InterPro" id="IPR029044">
    <property type="entry name" value="Nucleotide-diphossugar_trans"/>
</dbReference>
<sequence>MLQRLREWNRARIDARRGQRSAGTDAEYAQWVRKHDTITEAARVGLLQRARRITHGPRISILMPVFDPNPAWLAEAIDSVRAQLYVNWELCIADDASTDPRVRDILAQAATQDARIRVHWRARNGHICASSNAALALATGPYIALLDHDDVLPEHALLCVAEAILRTPDADVLYSDEDKIDARGRRHGPYFKRNWNAELLRGQNYISHLGVYRTQLVREVGGFRAGFEGSQDYDLALRCTERSTPARIVHIPHVLYHWRVHAQSTASDVAAKPYAPDAGVRALQDHLNRTHARGDAFLRDGSYHVLYHLPMPWPSIAMVLLDVGGRWTLRRALRRIAGAADLHVISTRARAHGWPHIGWHRAHGGVRPRACNALIASLRADVIVLLDSDCLPESWNALHPLIAHAVQPGVAAAGPRVVSGKYVVGTAMVGSDGGLVPWGEGGRARSGGYFGRAALSQDVEALGRGCVVFQRRVFESVGGFTSGGDDFDTAIVDTTLRMATGTRRNRWVPSVTCTHPGQKPKSDAPDAPDAGNPNLRWHHHRVAYADPPRVSWSVPYTADGG</sequence>
<dbReference type="Proteomes" id="UP000681317">
    <property type="component" value="Chromosome"/>
</dbReference>
<dbReference type="PANTHER" id="PTHR22916:SF3">
    <property type="entry name" value="UDP-GLCNAC:BETAGAL BETA-1,3-N-ACETYLGLUCOSAMINYLTRANSFERASE-LIKE PROTEIN 1"/>
    <property type="match status" value="1"/>
</dbReference>
<dbReference type="EMBL" id="AP024545">
    <property type="protein sequence ID" value="BCT92457.1"/>
    <property type="molecule type" value="Genomic_DNA"/>
</dbReference>
<evidence type="ECO:0000256" key="1">
    <source>
        <dbReference type="SAM" id="MobiDB-lite"/>
    </source>
</evidence>
<gene>
    <name evidence="3" type="ORF">LYSCAS_14810</name>
</gene>
<feature type="domain" description="Glycosyltransferase 2-like" evidence="2">
    <location>
        <begin position="60"/>
        <end position="220"/>
    </location>
</feature>
<evidence type="ECO:0000259" key="2">
    <source>
        <dbReference type="Pfam" id="PF00535"/>
    </source>
</evidence>
<dbReference type="InterPro" id="IPR001173">
    <property type="entry name" value="Glyco_trans_2-like"/>
</dbReference>